<evidence type="ECO:0000313" key="1">
    <source>
        <dbReference type="EMBL" id="EAQ89519.1"/>
    </source>
</evidence>
<dbReference type="EMBL" id="CH408031">
    <property type="protein sequence ID" value="EAQ89519.1"/>
    <property type="molecule type" value="Genomic_DNA"/>
</dbReference>
<proteinExistence type="predicted"/>
<sequence>MTNLNEGGWYTCVVAEVEETQEIVGYCVWEWYEYDEKYKRIDEAYRPTKVQAIWDLMGAEEPTHRPPRSYGPEAYRDPFLQARWHAEGPGSNYGLSHEALLVTSGSTGFSQFWQIDHVAVDPRSEYSDVWEKLKWASTTGSGSDIGAR</sequence>
<organism evidence="1 2">
    <name type="scientific">Chaetomium globosum (strain ATCC 6205 / CBS 148.51 / DSM 1962 / NBRC 6347 / NRRL 1970)</name>
    <name type="common">Soil fungus</name>
    <dbReference type="NCBI Taxonomy" id="306901"/>
    <lineage>
        <taxon>Eukaryota</taxon>
        <taxon>Fungi</taxon>
        <taxon>Dikarya</taxon>
        <taxon>Ascomycota</taxon>
        <taxon>Pezizomycotina</taxon>
        <taxon>Sordariomycetes</taxon>
        <taxon>Sordariomycetidae</taxon>
        <taxon>Sordariales</taxon>
        <taxon>Chaetomiaceae</taxon>
        <taxon>Chaetomium</taxon>
    </lineage>
</organism>
<dbReference type="RefSeq" id="XP_001222233.1">
    <property type="nucleotide sequence ID" value="XM_001222232.1"/>
</dbReference>
<accession>Q2H5C7</accession>
<dbReference type="VEuPathDB" id="FungiDB:CHGG_06138"/>
<dbReference type="OrthoDB" id="410198at2759"/>
<dbReference type="HOGENOM" id="CLU_1758587_0_0_1"/>
<dbReference type="Proteomes" id="UP000001056">
    <property type="component" value="Unassembled WGS sequence"/>
</dbReference>
<dbReference type="GeneID" id="4391112"/>
<evidence type="ECO:0000313" key="2">
    <source>
        <dbReference type="Proteomes" id="UP000001056"/>
    </source>
</evidence>
<keyword evidence="2" id="KW-1185">Reference proteome</keyword>
<dbReference type="AlphaFoldDB" id="Q2H5C7"/>
<dbReference type="InParanoid" id="Q2H5C7"/>
<name>Q2H5C7_CHAGB</name>
<protein>
    <submittedName>
        <fullName evidence="1">Uncharacterized protein</fullName>
    </submittedName>
</protein>
<gene>
    <name evidence="1" type="ORF">CHGG_06138</name>
</gene>
<reference evidence="2" key="1">
    <citation type="journal article" date="2015" name="Genome Announc.">
        <title>Draft genome sequence of the cellulolytic fungus Chaetomium globosum.</title>
        <authorList>
            <person name="Cuomo C.A."/>
            <person name="Untereiner W.A."/>
            <person name="Ma L.-J."/>
            <person name="Grabherr M."/>
            <person name="Birren B.W."/>
        </authorList>
    </citation>
    <scope>NUCLEOTIDE SEQUENCE [LARGE SCALE GENOMIC DNA]</scope>
    <source>
        <strain evidence="2">ATCC 6205 / CBS 148.51 / DSM 1962 / NBRC 6347 / NRRL 1970</strain>
    </source>
</reference>